<name>A0A223P0D0_9SPHI</name>
<protein>
    <submittedName>
        <fullName evidence="1">Uncharacterized protein</fullName>
    </submittedName>
</protein>
<organism evidence="1 2">
    <name type="scientific">Mucilaginibacter xinganensis</name>
    <dbReference type="NCBI Taxonomy" id="1234841"/>
    <lineage>
        <taxon>Bacteria</taxon>
        <taxon>Pseudomonadati</taxon>
        <taxon>Bacteroidota</taxon>
        <taxon>Sphingobacteriia</taxon>
        <taxon>Sphingobacteriales</taxon>
        <taxon>Sphingobacteriaceae</taxon>
        <taxon>Mucilaginibacter</taxon>
    </lineage>
</organism>
<reference evidence="1 2" key="1">
    <citation type="submission" date="2017-08" db="EMBL/GenBank/DDBJ databases">
        <title>Complete genome sequence of Mucilaginibacter sp. strain BJC16-A31.</title>
        <authorList>
            <consortium name="Henan University of Science and Technology"/>
            <person name="You X."/>
        </authorList>
    </citation>
    <scope>NUCLEOTIDE SEQUENCE [LARGE SCALE GENOMIC DNA]</scope>
    <source>
        <strain evidence="1 2">BJC16-A31</strain>
    </source>
</reference>
<accession>A0A223P0D0</accession>
<dbReference type="Proteomes" id="UP000215002">
    <property type="component" value="Chromosome"/>
</dbReference>
<gene>
    <name evidence="1" type="ORF">MuYL_3595</name>
</gene>
<dbReference type="KEGG" id="muc:MuYL_3595"/>
<evidence type="ECO:0000313" key="2">
    <source>
        <dbReference type="Proteomes" id="UP000215002"/>
    </source>
</evidence>
<sequence length="37" mass="4088">MNPIHYKAGAFIEFTVVANPIYIWVYTSPFAVTTPAG</sequence>
<keyword evidence="2" id="KW-1185">Reference proteome</keyword>
<evidence type="ECO:0000313" key="1">
    <source>
        <dbReference type="EMBL" id="ASU35480.1"/>
    </source>
</evidence>
<proteinExistence type="predicted"/>
<dbReference type="EMBL" id="CP022743">
    <property type="protein sequence ID" value="ASU35480.1"/>
    <property type="molecule type" value="Genomic_DNA"/>
</dbReference>
<dbReference type="AlphaFoldDB" id="A0A223P0D0"/>